<dbReference type="GO" id="GO:0004519">
    <property type="term" value="F:endonuclease activity"/>
    <property type="evidence" value="ECO:0007669"/>
    <property type="project" value="InterPro"/>
</dbReference>
<evidence type="ECO:0000259" key="1">
    <source>
        <dbReference type="SMART" id="SM00382"/>
    </source>
</evidence>
<evidence type="ECO:0000313" key="2">
    <source>
        <dbReference type="EMBL" id="PWW12239.1"/>
    </source>
</evidence>
<reference evidence="2 3" key="1">
    <citation type="submission" date="2018-05" db="EMBL/GenBank/DDBJ databases">
        <title>Freshwater and sediment microbial communities from various areas in North America, analyzing microbe dynamics in response to fracking.</title>
        <authorList>
            <person name="Lamendella R."/>
        </authorList>
    </citation>
    <scope>NUCLEOTIDE SEQUENCE [LARGE SCALE GENOMIC DNA]</scope>
    <source>
        <strain evidence="2 3">125B1</strain>
    </source>
</reference>
<dbReference type="Pfam" id="PF20720">
    <property type="entry name" value="nSTAND3"/>
    <property type="match status" value="1"/>
</dbReference>
<protein>
    <submittedName>
        <fullName evidence="2">ATPase family protein associated with various cellular activities (AAA)</fullName>
    </submittedName>
</protein>
<dbReference type="GO" id="GO:0003677">
    <property type="term" value="F:DNA binding"/>
    <property type="evidence" value="ECO:0007669"/>
    <property type="project" value="InterPro"/>
</dbReference>
<dbReference type="CDD" id="cd00009">
    <property type="entry name" value="AAA"/>
    <property type="match status" value="1"/>
</dbReference>
<evidence type="ECO:0000313" key="3">
    <source>
        <dbReference type="Proteomes" id="UP000246964"/>
    </source>
</evidence>
<name>A0A317Q7J3_9GAMM</name>
<proteinExistence type="predicted"/>
<dbReference type="Gene3D" id="3.40.1350.10">
    <property type="match status" value="1"/>
</dbReference>
<dbReference type="OrthoDB" id="9806903at2"/>
<dbReference type="InterPro" id="IPR011856">
    <property type="entry name" value="tRNA_endonuc-like_dom_sf"/>
</dbReference>
<dbReference type="SMART" id="SM00382">
    <property type="entry name" value="AAA"/>
    <property type="match status" value="1"/>
</dbReference>
<sequence>MTQLENLSPIDFEDLCRDIAKSETGIRFSAFGPGPDGGIDGRHSMGDGIVVLQCKHYGKSTFSSLKETARVEADKVRKLAPNRYLFFTSQSLTPKKSDELAKIFGGLLSKSDDIWGREDIEAALKRNPEIEKSHIKLWLSSTAVLERILQSGLEAFTQSTKSEILDDLRVYARNPSFDEAIDKLEKEKILIVSGPPGVGKTTLAKMVSYNYLKDGWRFYAINSLEDGFTKIEEDNPTVFFFDDFLGRIELDRQSLLQRDTALSVFVKRVRKSKNSRFILTTRAHIFEEARRLSDHVDDGRLQLAKYLLDVGVYTRKIKSHIFFNHLLVSELSHGHFASLLEGDWLSKIIDHKNYNPRIIASVSSDCIDSIEPSDYPQYIYTALQNPDFIWRKPFTTLDMKCQNLLISLFFSSQYGETIENLRMNYMGHHRTVCLFYSQPIEPNDFEEALQTLESGFISITNKEVTFVNPSLRDFLKSYLTNHELLGLLAKSARRANWAGNLWQHVKDVYGAHEDELSFFAMCFKDFAGNIGATPTYKRVQKNGKTYLHHDDRPIAERLELLFDWWESSRDDYFLQTMC</sequence>
<dbReference type="Pfam" id="PF04471">
    <property type="entry name" value="Mrr_cat"/>
    <property type="match status" value="1"/>
</dbReference>
<comment type="caution">
    <text evidence="2">The sequence shown here is derived from an EMBL/GenBank/DDBJ whole genome shotgun (WGS) entry which is preliminary data.</text>
</comment>
<dbReference type="InterPro" id="IPR003593">
    <property type="entry name" value="AAA+_ATPase"/>
</dbReference>
<keyword evidence="3" id="KW-1185">Reference proteome</keyword>
<feature type="domain" description="AAA+ ATPase" evidence="1">
    <location>
        <begin position="186"/>
        <end position="307"/>
    </location>
</feature>
<dbReference type="RefSeq" id="WP_110076098.1">
    <property type="nucleotide sequence ID" value="NZ_QGTT01000008.1"/>
</dbReference>
<dbReference type="Proteomes" id="UP000246964">
    <property type="component" value="Unassembled WGS sequence"/>
</dbReference>
<accession>A0A317Q7J3</accession>
<dbReference type="Gene3D" id="3.40.50.300">
    <property type="entry name" value="P-loop containing nucleotide triphosphate hydrolases"/>
    <property type="match status" value="1"/>
</dbReference>
<dbReference type="GO" id="GO:0009307">
    <property type="term" value="P:DNA restriction-modification system"/>
    <property type="evidence" value="ECO:0007669"/>
    <property type="project" value="InterPro"/>
</dbReference>
<organism evidence="2 3">
    <name type="scientific">Pseudidiomarina maritima</name>
    <dbReference type="NCBI Taxonomy" id="519453"/>
    <lineage>
        <taxon>Bacteria</taxon>
        <taxon>Pseudomonadati</taxon>
        <taxon>Pseudomonadota</taxon>
        <taxon>Gammaproteobacteria</taxon>
        <taxon>Alteromonadales</taxon>
        <taxon>Idiomarinaceae</taxon>
        <taxon>Pseudidiomarina</taxon>
    </lineage>
</organism>
<dbReference type="SUPFAM" id="SSF52540">
    <property type="entry name" value="P-loop containing nucleoside triphosphate hydrolases"/>
    <property type="match status" value="1"/>
</dbReference>
<gene>
    <name evidence="2" type="ORF">DET45_10872</name>
</gene>
<dbReference type="AlphaFoldDB" id="A0A317Q7J3"/>
<dbReference type="InterPro" id="IPR007560">
    <property type="entry name" value="Restrct_endonuc_IV_Mrr"/>
</dbReference>
<dbReference type="InterPro" id="IPR049050">
    <property type="entry name" value="nSTAND3"/>
</dbReference>
<dbReference type="EMBL" id="QGTT01000008">
    <property type="protein sequence ID" value="PWW12239.1"/>
    <property type="molecule type" value="Genomic_DNA"/>
</dbReference>
<dbReference type="InterPro" id="IPR027417">
    <property type="entry name" value="P-loop_NTPase"/>
</dbReference>